<organism evidence="1">
    <name type="scientific">bioreactor metagenome</name>
    <dbReference type="NCBI Taxonomy" id="1076179"/>
    <lineage>
        <taxon>unclassified sequences</taxon>
        <taxon>metagenomes</taxon>
        <taxon>ecological metagenomes</taxon>
    </lineage>
</organism>
<name>A0A645DMP7_9ZZZZ</name>
<gene>
    <name evidence="1" type="ORF">SDC9_137652</name>
</gene>
<sequence>MIVDVRRLGEGRVDQVAALSVLMLQQILGVEQIVACELMYLCPRQVEGVDLLGKLAVVVVPEHELAI</sequence>
<reference evidence="1" key="1">
    <citation type="submission" date="2019-08" db="EMBL/GenBank/DDBJ databases">
        <authorList>
            <person name="Kucharzyk K."/>
            <person name="Murdoch R.W."/>
            <person name="Higgins S."/>
            <person name="Loffler F."/>
        </authorList>
    </citation>
    <scope>NUCLEOTIDE SEQUENCE</scope>
</reference>
<accession>A0A645DMP7</accession>
<dbReference type="EMBL" id="VSSQ01037761">
    <property type="protein sequence ID" value="MPM90531.1"/>
    <property type="molecule type" value="Genomic_DNA"/>
</dbReference>
<evidence type="ECO:0000313" key="1">
    <source>
        <dbReference type="EMBL" id="MPM90531.1"/>
    </source>
</evidence>
<protein>
    <submittedName>
        <fullName evidence="1">Uncharacterized protein</fullName>
    </submittedName>
</protein>
<proteinExistence type="predicted"/>
<comment type="caution">
    <text evidence="1">The sequence shown here is derived from an EMBL/GenBank/DDBJ whole genome shotgun (WGS) entry which is preliminary data.</text>
</comment>
<dbReference type="AlphaFoldDB" id="A0A645DMP7"/>